<evidence type="ECO:0000256" key="4">
    <source>
        <dbReference type="ARBA" id="ARBA00022525"/>
    </source>
</evidence>
<comment type="subcellular location">
    <subcellularLocation>
        <location evidence="1">Membrane</location>
        <topology evidence="1">Single-pass type II membrane protein</topology>
    </subcellularLocation>
    <subcellularLocation>
        <location evidence="2">Secreted</location>
    </subcellularLocation>
</comment>
<dbReference type="PROSITE" id="PS50024">
    <property type="entry name" value="SEA"/>
    <property type="match status" value="1"/>
</dbReference>
<feature type="domain" description="SEA" evidence="17">
    <location>
        <begin position="116"/>
        <end position="237"/>
    </location>
</feature>
<evidence type="ECO:0000256" key="13">
    <source>
        <dbReference type="ARBA" id="ARBA00023145"/>
    </source>
</evidence>
<dbReference type="PRINTS" id="PR00722">
    <property type="entry name" value="CHYMOTRYPSIN"/>
</dbReference>
<dbReference type="OrthoDB" id="10051896at2759"/>
<dbReference type="PANTHER" id="PTHR24276">
    <property type="entry name" value="POLYSERASE-RELATED"/>
    <property type="match status" value="1"/>
</dbReference>
<evidence type="ECO:0000313" key="19">
    <source>
        <dbReference type="EMBL" id="ODM92501.1"/>
    </source>
</evidence>
<dbReference type="InterPro" id="IPR036364">
    <property type="entry name" value="SEA_dom_sf"/>
</dbReference>
<organism evidence="19 20">
    <name type="scientific">Orchesella cincta</name>
    <name type="common">Springtail</name>
    <name type="synonym">Podura cincta</name>
    <dbReference type="NCBI Taxonomy" id="48709"/>
    <lineage>
        <taxon>Eukaryota</taxon>
        <taxon>Metazoa</taxon>
        <taxon>Ecdysozoa</taxon>
        <taxon>Arthropoda</taxon>
        <taxon>Hexapoda</taxon>
        <taxon>Collembola</taxon>
        <taxon>Entomobryomorpha</taxon>
        <taxon>Entomobryoidea</taxon>
        <taxon>Orchesellidae</taxon>
        <taxon>Orchesellinae</taxon>
        <taxon>Orchesella</taxon>
    </lineage>
</organism>
<keyword evidence="8" id="KW-0378">Hydrolase</keyword>
<dbReference type="GO" id="GO:0004252">
    <property type="term" value="F:serine-type endopeptidase activity"/>
    <property type="evidence" value="ECO:0007669"/>
    <property type="project" value="InterPro"/>
</dbReference>
<dbReference type="SUPFAM" id="SSF50494">
    <property type="entry name" value="Trypsin-like serine proteases"/>
    <property type="match status" value="3"/>
</dbReference>
<dbReference type="GO" id="GO:0006508">
    <property type="term" value="P:proteolysis"/>
    <property type="evidence" value="ECO:0007669"/>
    <property type="project" value="UniProtKB-KW"/>
</dbReference>
<accession>A0A1D2MHU4</accession>
<dbReference type="SUPFAM" id="SSF82671">
    <property type="entry name" value="SEA domain"/>
    <property type="match status" value="1"/>
</dbReference>
<feature type="domain" description="Peptidase S1" evidence="18">
    <location>
        <begin position="310"/>
        <end position="463"/>
    </location>
</feature>
<dbReference type="Gene3D" id="3.30.70.960">
    <property type="entry name" value="SEA domain"/>
    <property type="match status" value="1"/>
</dbReference>
<keyword evidence="13" id="KW-0865">Zymogen</keyword>
<dbReference type="Pfam" id="PF12032">
    <property type="entry name" value="CLIP"/>
    <property type="match status" value="2"/>
</dbReference>
<keyword evidence="15" id="KW-0325">Glycoprotein</keyword>
<evidence type="ECO:0000256" key="11">
    <source>
        <dbReference type="ARBA" id="ARBA00022989"/>
    </source>
</evidence>
<dbReference type="InterPro" id="IPR043504">
    <property type="entry name" value="Peptidase_S1_PA_chymotrypsin"/>
</dbReference>
<dbReference type="InterPro" id="IPR022700">
    <property type="entry name" value="CLIP"/>
</dbReference>
<evidence type="ECO:0000256" key="9">
    <source>
        <dbReference type="ARBA" id="ARBA00022825"/>
    </source>
</evidence>
<dbReference type="InterPro" id="IPR001254">
    <property type="entry name" value="Trypsin_dom"/>
</dbReference>
<evidence type="ECO:0000256" key="1">
    <source>
        <dbReference type="ARBA" id="ARBA00004606"/>
    </source>
</evidence>
<evidence type="ECO:0000256" key="16">
    <source>
        <dbReference type="SAM" id="SignalP"/>
    </source>
</evidence>
<dbReference type="FunFam" id="2.40.10.10:FF:000054">
    <property type="entry name" value="Complement C1r subcomponent"/>
    <property type="match status" value="1"/>
</dbReference>
<evidence type="ECO:0000256" key="14">
    <source>
        <dbReference type="ARBA" id="ARBA00023157"/>
    </source>
</evidence>
<dbReference type="InterPro" id="IPR000082">
    <property type="entry name" value="SEA_dom"/>
</dbReference>
<evidence type="ECO:0000256" key="15">
    <source>
        <dbReference type="ARBA" id="ARBA00023180"/>
    </source>
</evidence>
<sequence>MKTQRLLLLSILIHCYISICLATIWKTEDAYIIDDLPDDDEPLTTEAPENVCTALDGRHGKCIPVQECNPFYDFFSSGKRDTELEILQGFQEYLNATDSVSCVPDEQDEPATTESSKQLYKGSFKVKSGDIYVSSLANPQSPEFRERSAKYKEFIDSLYRESIIKNEYVGADILSFDGAVNGPFTVSFRIKADDQGARYDAGDIFIVLSDALKNKNGAISDSIVVDHDTLAVKSISLDEYELKNPKPTEEPPQIPLAPGSQLESKIVSGSPATPGEFPFAVAILESGRQFCDLPRLKFASLSSKLEITTLLGLEKFSIKTLMFPNYFYTRILQDQGIIPVVAGWGKTCSGNCRQSTVLLKTKIQVISNSECGQKYSGTQAPPITQNMVCASGRSSADACNGDSGGPLIIYSGGLAQQIGIVSWGIGCGNILGFTRVFKLQKLDSETHEPRINRGTVWTTDDAYIIDDAIEDPAEDSADSVATTDASNVCVDSAGAQGRCVPIQECSPFYEFISNQNKSTQLEILEGLERLLKSTEESCLLSQDELPTTTEEAVRSKGVKYVCCTSLKYANVRVASSLDEYMLQNPNQPNESVPKIPLSISNNYSSNVANTYIVSGRPAMIGEFPYAVAIVYDGKQFCGGSLLSSQWVLSAAHCFDQFTPEKVRRLIISIGDHDLSTVMLLISDIALIKLRNPVYGYSNVRAVSLHTGAPNINQGHVEAQVVGWGRTCGDKSCPQSTTLLKTTLQVISNAECSQWFQGTSAPPISQGMVCALGNSGRDSCYGDSQFLTNCICLDSPEAPGIDELYLDIDSTETEDEGKEKCSTIDGIQGTCLKTEDCYKFFKFVDPTDLQRTGLYEFVENATRPCDTGKAGEICCGSRVVPFVKIREKSSPRLLEPLLPNGCGKSSAKPSRILGGRPALRSEFPYAVALLKNNVQYCTGSIIASTWILTAAHCVNDITDLGVLSVNVGEHDLSSPVDHLSRGVDKIIYHAGFTMRNLSHDIALLRLKEEVHFTEEIQPVCLNTKEPPYNQKGVLVGWGRQPAGKPTSTTLQAVGMKIFSVNKCKELYESTGVSPPLSADGMICSKGDVLESNDECTGDSGSPLTIINKNEQRIQIGIVSWSPGCGKNPGVYTRLDNFFSWINRNTN</sequence>
<evidence type="ECO:0000256" key="6">
    <source>
        <dbReference type="ARBA" id="ARBA00022692"/>
    </source>
</evidence>
<evidence type="ECO:0000256" key="12">
    <source>
        <dbReference type="ARBA" id="ARBA00023136"/>
    </source>
</evidence>
<keyword evidence="14" id="KW-1015">Disulfide bond</keyword>
<evidence type="ECO:0000256" key="10">
    <source>
        <dbReference type="ARBA" id="ARBA00022968"/>
    </source>
</evidence>
<dbReference type="InterPro" id="IPR001314">
    <property type="entry name" value="Peptidase_S1A"/>
</dbReference>
<keyword evidence="5 19" id="KW-0645">Protease</keyword>
<evidence type="ECO:0000313" key="20">
    <source>
        <dbReference type="Proteomes" id="UP000094527"/>
    </source>
</evidence>
<keyword evidence="20" id="KW-1185">Reference proteome</keyword>
<dbReference type="PROSITE" id="PS50240">
    <property type="entry name" value="TRYPSIN_DOM"/>
    <property type="match status" value="3"/>
</dbReference>
<feature type="signal peptide" evidence="16">
    <location>
        <begin position="1"/>
        <end position="22"/>
    </location>
</feature>
<proteinExistence type="inferred from homology"/>
<dbReference type="AlphaFoldDB" id="A0A1D2MHU4"/>
<dbReference type="PROSITE" id="PS00134">
    <property type="entry name" value="TRYPSIN_HIS"/>
    <property type="match status" value="1"/>
</dbReference>
<protein>
    <submittedName>
        <fullName evidence="19">Transmembrane protease serine 9</fullName>
    </submittedName>
</protein>
<dbReference type="Pfam" id="PF00089">
    <property type="entry name" value="Trypsin"/>
    <property type="match status" value="3"/>
</dbReference>
<keyword evidence="9" id="KW-0720">Serine protease</keyword>
<comment type="similarity">
    <text evidence="3">Belongs to the peptidase S1 family.</text>
</comment>
<evidence type="ECO:0000259" key="18">
    <source>
        <dbReference type="PROSITE" id="PS50240"/>
    </source>
</evidence>
<dbReference type="CDD" id="cd00190">
    <property type="entry name" value="Tryp_SPc"/>
    <property type="match status" value="2"/>
</dbReference>
<dbReference type="Proteomes" id="UP000094527">
    <property type="component" value="Unassembled WGS sequence"/>
</dbReference>
<dbReference type="FunFam" id="2.40.10.10:FF:000146">
    <property type="entry name" value="Serine protease 53"/>
    <property type="match status" value="1"/>
</dbReference>
<gene>
    <name evidence="19" type="ORF">Ocin01_14185</name>
</gene>
<feature type="domain" description="Peptidase S1" evidence="18">
    <location>
        <begin position="911"/>
        <end position="1145"/>
    </location>
</feature>
<keyword evidence="6 19" id="KW-0812">Transmembrane</keyword>
<comment type="caution">
    <text evidence="19">The sequence shown here is derived from an EMBL/GenBank/DDBJ whole genome shotgun (WGS) entry which is preliminary data.</text>
</comment>
<dbReference type="PANTHER" id="PTHR24276:SF91">
    <property type="entry name" value="AT26814P-RELATED"/>
    <property type="match status" value="1"/>
</dbReference>
<evidence type="ECO:0000256" key="7">
    <source>
        <dbReference type="ARBA" id="ARBA00022729"/>
    </source>
</evidence>
<dbReference type="InterPro" id="IPR018114">
    <property type="entry name" value="TRYPSIN_HIS"/>
</dbReference>
<dbReference type="Gene3D" id="2.40.10.10">
    <property type="entry name" value="Trypsin-like serine proteases"/>
    <property type="match status" value="4"/>
</dbReference>
<dbReference type="OMA" id="ITHNMIC"/>
<keyword evidence="10" id="KW-0735">Signal-anchor</keyword>
<reference evidence="19 20" key="1">
    <citation type="journal article" date="2016" name="Genome Biol. Evol.">
        <title>Gene Family Evolution Reflects Adaptation to Soil Environmental Stressors in the Genome of the Collembolan Orchesella cincta.</title>
        <authorList>
            <person name="Faddeeva-Vakhrusheva A."/>
            <person name="Derks M.F."/>
            <person name="Anvar S.Y."/>
            <person name="Agamennone V."/>
            <person name="Suring W."/>
            <person name="Smit S."/>
            <person name="van Straalen N.M."/>
            <person name="Roelofs D."/>
        </authorList>
    </citation>
    <scope>NUCLEOTIDE SEQUENCE [LARGE SCALE GENOMIC DNA]</scope>
    <source>
        <tissue evidence="19">Mixed pool</tissue>
    </source>
</reference>
<evidence type="ECO:0000256" key="2">
    <source>
        <dbReference type="ARBA" id="ARBA00004613"/>
    </source>
</evidence>
<dbReference type="GO" id="GO:0005576">
    <property type="term" value="C:extracellular region"/>
    <property type="evidence" value="ECO:0007669"/>
    <property type="project" value="UniProtKB-SubCell"/>
</dbReference>
<evidence type="ECO:0000256" key="8">
    <source>
        <dbReference type="ARBA" id="ARBA00022801"/>
    </source>
</evidence>
<dbReference type="InterPro" id="IPR050430">
    <property type="entry name" value="Peptidase_S1"/>
</dbReference>
<dbReference type="Pfam" id="PF01390">
    <property type="entry name" value="SEA"/>
    <property type="match status" value="1"/>
</dbReference>
<evidence type="ECO:0000256" key="5">
    <source>
        <dbReference type="ARBA" id="ARBA00022670"/>
    </source>
</evidence>
<keyword evidence="7 16" id="KW-0732">Signal</keyword>
<dbReference type="SMART" id="SM00020">
    <property type="entry name" value="Tryp_SPc"/>
    <property type="match status" value="3"/>
</dbReference>
<evidence type="ECO:0000259" key="17">
    <source>
        <dbReference type="PROSITE" id="PS50024"/>
    </source>
</evidence>
<keyword evidence="11" id="KW-1133">Transmembrane helix</keyword>
<feature type="domain" description="Peptidase S1" evidence="18">
    <location>
        <begin position="612"/>
        <end position="862"/>
    </location>
</feature>
<keyword evidence="4" id="KW-0964">Secreted</keyword>
<dbReference type="InterPro" id="IPR009003">
    <property type="entry name" value="Peptidase_S1_PA"/>
</dbReference>
<dbReference type="EMBL" id="LJIJ01001213">
    <property type="protein sequence ID" value="ODM92501.1"/>
    <property type="molecule type" value="Genomic_DNA"/>
</dbReference>
<dbReference type="GO" id="GO:0016020">
    <property type="term" value="C:membrane"/>
    <property type="evidence" value="ECO:0007669"/>
    <property type="project" value="UniProtKB-SubCell"/>
</dbReference>
<keyword evidence="12" id="KW-0472">Membrane</keyword>
<feature type="chain" id="PRO_5008904061" evidence="16">
    <location>
        <begin position="23"/>
        <end position="1145"/>
    </location>
</feature>
<evidence type="ECO:0000256" key="3">
    <source>
        <dbReference type="ARBA" id="ARBA00007664"/>
    </source>
</evidence>
<name>A0A1D2MHU4_ORCCI</name>